<reference evidence="2" key="2">
    <citation type="submission" date="2020-11" db="EMBL/GenBank/DDBJ databases">
        <authorList>
            <person name="McCartney M.A."/>
            <person name="Auch B."/>
            <person name="Kono T."/>
            <person name="Mallez S."/>
            <person name="Becker A."/>
            <person name="Gohl D.M."/>
            <person name="Silverstein K.A.T."/>
            <person name="Koren S."/>
            <person name="Bechman K.B."/>
            <person name="Herman A."/>
            <person name="Abrahante J.E."/>
            <person name="Garbe J."/>
        </authorList>
    </citation>
    <scope>NUCLEOTIDE SEQUENCE</scope>
    <source>
        <strain evidence="2">Duluth1</strain>
        <tissue evidence="2">Whole animal</tissue>
    </source>
</reference>
<reference evidence="2" key="1">
    <citation type="journal article" date="2019" name="bioRxiv">
        <title>The Genome of the Zebra Mussel, Dreissena polymorpha: A Resource for Invasive Species Research.</title>
        <authorList>
            <person name="McCartney M.A."/>
            <person name="Auch B."/>
            <person name="Kono T."/>
            <person name="Mallez S."/>
            <person name="Zhang Y."/>
            <person name="Obille A."/>
            <person name="Becker A."/>
            <person name="Abrahante J.E."/>
            <person name="Garbe J."/>
            <person name="Badalamenti J.P."/>
            <person name="Herman A."/>
            <person name="Mangelson H."/>
            <person name="Liachko I."/>
            <person name="Sullivan S."/>
            <person name="Sone E.D."/>
            <person name="Koren S."/>
            <person name="Silverstein K.A.T."/>
            <person name="Beckman K.B."/>
            <person name="Gohl D.M."/>
        </authorList>
    </citation>
    <scope>NUCLEOTIDE SEQUENCE</scope>
    <source>
        <strain evidence="2">Duluth1</strain>
        <tissue evidence="2">Whole animal</tissue>
    </source>
</reference>
<dbReference type="EMBL" id="JAIWYP010000003">
    <property type="protein sequence ID" value="KAH3847350.1"/>
    <property type="molecule type" value="Genomic_DNA"/>
</dbReference>
<dbReference type="Proteomes" id="UP000828390">
    <property type="component" value="Unassembled WGS sequence"/>
</dbReference>
<gene>
    <name evidence="2" type="ORF">DPMN_089670</name>
</gene>
<feature type="domain" description="C17orf113 probable zinc finger" evidence="1">
    <location>
        <begin position="1"/>
        <end position="48"/>
    </location>
</feature>
<keyword evidence="3" id="KW-1185">Reference proteome</keyword>
<evidence type="ECO:0000313" key="3">
    <source>
        <dbReference type="Proteomes" id="UP000828390"/>
    </source>
</evidence>
<comment type="caution">
    <text evidence="2">The sequence shown here is derived from an EMBL/GenBank/DDBJ whole genome shotgun (WGS) entry which is preliminary data.</text>
</comment>
<dbReference type="Pfam" id="PF25431">
    <property type="entry name" value="zf-C17orf113"/>
    <property type="match status" value="1"/>
</dbReference>
<evidence type="ECO:0000313" key="2">
    <source>
        <dbReference type="EMBL" id="KAH3847350.1"/>
    </source>
</evidence>
<accession>A0A9D4QZ42</accession>
<organism evidence="2 3">
    <name type="scientific">Dreissena polymorpha</name>
    <name type="common">Zebra mussel</name>
    <name type="synonym">Mytilus polymorpha</name>
    <dbReference type="NCBI Taxonomy" id="45954"/>
    <lineage>
        <taxon>Eukaryota</taxon>
        <taxon>Metazoa</taxon>
        <taxon>Spiralia</taxon>
        <taxon>Lophotrochozoa</taxon>
        <taxon>Mollusca</taxon>
        <taxon>Bivalvia</taxon>
        <taxon>Autobranchia</taxon>
        <taxon>Heteroconchia</taxon>
        <taxon>Euheterodonta</taxon>
        <taxon>Imparidentia</taxon>
        <taxon>Neoheterodontei</taxon>
        <taxon>Myida</taxon>
        <taxon>Dreissenoidea</taxon>
        <taxon>Dreissenidae</taxon>
        <taxon>Dreissena</taxon>
    </lineage>
</organism>
<dbReference type="InterPro" id="IPR057456">
    <property type="entry name" value="Znf_C17orf113"/>
</dbReference>
<name>A0A9D4QZ42_DREPO</name>
<dbReference type="AlphaFoldDB" id="A0A9D4QZ42"/>
<evidence type="ECO:0000259" key="1">
    <source>
        <dbReference type="Pfam" id="PF25431"/>
    </source>
</evidence>
<sequence>MICSVCQQFPRDKDENAFVKGTTYLKIDGIQAHEVSESHIQANSRDSALKTPVHRSAACKTLTALKRQTMTNS</sequence>
<protein>
    <recommendedName>
        <fullName evidence="1">C17orf113 probable zinc finger domain-containing protein</fullName>
    </recommendedName>
</protein>
<proteinExistence type="predicted"/>